<reference evidence="1 2" key="1">
    <citation type="submission" date="2024-06" db="EMBL/GenBank/DDBJ databases">
        <title>The Natural Products Discovery Center: Release of the First 8490 Sequenced Strains for Exploring Actinobacteria Biosynthetic Diversity.</title>
        <authorList>
            <person name="Kalkreuter E."/>
            <person name="Kautsar S.A."/>
            <person name="Yang D."/>
            <person name="Bader C.D."/>
            <person name="Teijaro C.N."/>
            <person name="Fluegel L."/>
            <person name="Davis C.M."/>
            <person name="Simpson J.R."/>
            <person name="Lauterbach L."/>
            <person name="Steele A.D."/>
            <person name="Gui C."/>
            <person name="Meng S."/>
            <person name="Li G."/>
            <person name="Viehrig K."/>
            <person name="Ye F."/>
            <person name="Su P."/>
            <person name="Kiefer A.F."/>
            <person name="Nichols A."/>
            <person name="Cepeda A.J."/>
            <person name="Yan W."/>
            <person name="Fan B."/>
            <person name="Jiang Y."/>
            <person name="Adhikari A."/>
            <person name="Zheng C.-J."/>
            <person name="Schuster L."/>
            <person name="Cowan T.M."/>
            <person name="Smanski M.J."/>
            <person name="Chevrette M.G."/>
            <person name="De Carvalho L.P.S."/>
            <person name="Shen B."/>
        </authorList>
    </citation>
    <scope>NUCLEOTIDE SEQUENCE [LARGE SCALE GENOMIC DNA]</scope>
    <source>
        <strain evidence="1 2">NPDC033843</strain>
    </source>
</reference>
<dbReference type="Proteomes" id="UP001550739">
    <property type="component" value="Unassembled WGS sequence"/>
</dbReference>
<evidence type="ECO:0000313" key="2">
    <source>
        <dbReference type="Proteomes" id="UP001550739"/>
    </source>
</evidence>
<comment type="caution">
    <text evidence="1">The sequence shown here is derived from an EMBL/GenBank/DDBJ whole genome shotgun (WGS) entry which is preliminary data.</text>
</comment>
<evidence type="ECO:0000313" key="1">
    <source>
        <dbReference type="EMBL" id="MEU3782691.1"/>
    </source>
</evidence>
<sequence>MTGNFRLKIAMTERGFQQAELAKAVNAELLAAGERDSVGDRTVRTWLTGKSTWPHCAKRNALEAVFRCTIEALGFYPPGSPAPPQEDPDVIRRRFLAGAGGTAAAVAIPLVSARPSSVGTSDVIRLRKGMDRLTALDQSRGGHTDLERKALAGATEAVDLQGKAATQRIRQRLFSVAADYTAMAAWSCIDARQLDRAQTHLNEALRLAGMAQDPVAQMRVWNSTAILAHQRGDIGQGIAAAQAAQSTKITRRDPLFGSLAHARAAIGHAHQDPQAAVRSLGYAEEALGKAQPQPRPGWVAFYGPAELHALAAIVREYLGQPAEAEAASYRALAALPKEYRRNRAMTTVHLAVAQLHQGDAEQACASTEGVFNLMSGSPLPGRLRVLLGDFYRDLLTHAPSAQVAREWADRYRSEWSAR</sequence>
<accession>A0ABV2ZJG9</accession>
<dbReference type="RefSeq" id="WP_361703520.1">
    <property type="nucleotide sequence ID" value="NZ_JBEZVE010000009.1"/>
</dbReference>
<keyword evidence="2" id="KW-1185">Reference proteome</keyword>
<gene>
    <name evidence="1" type="ORF">AB0E89_19325</name>
</gene>
<organism evidence="1 2">
    <name type="scientific">Streptomyces sp. 900129855</name>
    <dbReference type="NCBI Taxonomy" id="3155129"/>
    <lineage>
        <taxon>Bacteria</taxon>
        <taxon>Bacillati</taxon>
        <taxon>Actinomycetota</taxon>
        <taxon>Actinomycetes</taxon>
        <taxon>Kitasatosporales</taxon>
        <taxon>Streptomycetaceae</taxon>
        <taxon>Streptomyces</taxon>
    </lineage>
</organism>
<protein>
    <recommendedName>
        <fullName evidence="3">XRE family transcriptional regulator</fullName>
    </recommendedName>
</protein>
<evidence type="ECO:0008006" key="3">
    <source>
        <dbReference type="Google" id="ProtNLM"/>
    </source>
</evidence>
<dbReference type="InterPro" id="IPR011990">
    <property type="entry name" value="TPR-like_helical_dom_sf"/>
</dbReference>
<name>A0ABV2ZJG9_9ACTN</name>
<dbReference type="Gene3D" id="1.25.40.10">
    <property type="entry name" value="Tetratricopeptide repeat domain"/>
    <property type="match status" value="1"/>
</dbReference>
<dbReference type="SUPFAM" id="SSF48452">
    <property type="entry name" value="TPR-like"/>
    <property type="match status" value="1"/>
</dbReference>
<dbReference type="EMBL" id="JBEZVE010000009">
    <property type="protein sequence ID" value="MEU3782691.1"/>
    <property type="molecule type" value="Genomic_DNA"/>
</dbReference>
<proteinExistence type="predicted"/>